<dbReference type="Gene3D" id="6.10.30.10">
    <property type="match status" value="1"/>
</dbReference>
<dbReference type="Gene3D" id="2.40.50.140">
    <property type="entry name" value="Nucleic acid-binding proteins"/>
    <property type="match status" value="1"/>
</dbReference>
<dbReference type="InterPro" id="IPR022002">
    <property type="entry name" value="ChsH2_Znr"/>
</dbReference>
<gene>
    <name evidence="2" type="ORF">B9Q08_05525</name>
</gene>
<dbReference type="InterPro" id="IPR012340">
    <property type="entry name" value="NA-bd_OB-fold"/>
</dbReference>
<evidence type="ECO:0000313" key="3">
    <source>
        <dbReference type="Proteomes" id="UP000240490"/>
    </source>
</evidence>
<feature type="domain" description="ChsH2 rubredoxin-like zinc ribbon" evidence="1">
    <location>
        <begin position="37"/>
        <end position="67"/>
    </location>
</feature>
<evidence type="ECO:0000313" key="2">
    <source>
        <dbReference type="EMBL" id="PSN90053.1"/>
    </source>
</evidence>
<dbReference type="EMBL" id="NEXJ01000098">
    <property type="protein sequence ID" value="PSN90053.1"/>
    <property type="molecule type" value="Genomic_DNA"/>
</dbReference>
<evidence type="ECO:0000259" key="1">
    <source>
        <dbReference type="Pfam" id="PF12172"/>
    </source>
</evidence>
<reference evidence="2 3" key="1">
    <citation type="submission" date="2017-04" db="EMBL/GenBank/DDBJ databases">
        <title>Novel microbial lineages endemic to geothermal iron-oxide mats fill important gaps in the evolutionary history of Archaea.</title>
        <authorList>
            <person name="Jay Z.J."/>
            <person name="Beam J.P."/>
            <person name="Dlakic M."/>
            <person name="Rusch D.B."/>
            <person name="Kozubal M.A."/>
            <person name="Inskeep W.P."/>
        </authorList>
    </citation>
    <scope>NUCLEOTIDE SEQUENCE [LARGE SCALE GENOMIC DNA]</scope>
    <source>
        <strain evidence="2">ECH_B_SAG-M15</strain>
    </source>
</reference>
<sequence>MSLPDGLRNTSQAKNWVDSLPLSYKYSAGVSGQRFAEGLKQGKILGSKCSKCGETFLPPSLYCPNCFVYSSEYVEIPPYGEIYSFAEADGKAIALIRFQGVTGGLIHVVKRPSAGKLKIGLRVSAVFRPAEQRKGDLTDIEFFEIRPHT</sequence>
<dbReference type="PANTHER" id="PTHR34075:SF4">
    <property type="entry name" value="DUF35 DOMAIN-CONTAINING PROTEIN"/>
    <property type="match status" value="1"/>
</dbReference>
<proteinExistence type="predicted"/>
<dbReference type="Pfam" id="PF12172">
    <property type="entry name" value="zf-ChsH2"/>
    <property type="match status" value="1"/>
</dbReference>
<name>A0A2R6AUN8_9ARCH</name>
<organism evidence="2 3">
    <name type="scientific">Candidatus Marsarchaeota G2 archaeon ECH_B_SAG-M15</name>
    <dbReference type="NCBI Taxonomy" id="1978162"/>
    <lineage>
        <taxon>Archaea</taxon>
        <taxon>Candidatus Marsarchaeota</taxon>
        <taxon>Candidatus Marsarchaeota group 2</taxon>
    </lineage>
</organism>
<dbReference type="AlphaFoldDB" id="A0A2R6AUN8"/>
<dbReference type="InterPro" id="IPR052513">
    <property type="entry name" value="Thioester_dehydratase-like"/>
</dbReference>
<protein>
    <recommendedName>
        <fullName evidence="1">ChsH2 rubredoxin-like zinc ribbon domain-containing protein</fullName>
    </recommendedName>
</protein>
<dbReference type="PANTHER" id="PTHR34075">
    <property type="entry name" value="BLR3430 PROTEIN"/>
    <property type="match status" value="1"/>
</dbReference>
<accession>A0A2R6AUN8</accession>
<dbReference type="Proteomes" id="UP000240490">
    <property type="component" value="Unassembled WGS sequence"/>
</dbReference>
<comment type="caution">
    <text evidence="2">The sequence shown here is derived from an EMBL/GenBank/DDBJ whole genome shotgun (WGS) entry which is preliminary data.</text>
</comment>
<dbReference type="SUPFAM" id="SSF50249">
    <property type="entry name" value="Nucleic acid-binding proteins"/>
    <property type="match status" value="1"/>
</dbReference>